<dbReference type="InParanoid" id="A0A067M4K3"/>
<reference evidence="8" key="1">
    <citation type="journal article" date="2014" name="Proc. Natl. Acad. Sci. U.S.A.">
        <title>Extensive sampling of basidiomycete genomes demonstrates inadequacy of the white-rot/brown-rot paradigm for wood decay fungi.</title>
        <authorList>
            <person name="Riley R."/>
            <person name="Salamov A.A."/>
            <person name="Brown D.W."/>
            <person name="Nagy L.G."/>
            <person name="Floudas D."/>
            <person name="Held B.W."/>
            <person name="Levasseur A."/>
            <person name="Lombard V."/>
            <person name="Morin E."/>
            <person name="Otillar R."/>
            <person name="Lindquist E.A."/>
            <person name="Sun H."/>
            <person name="LaButti K.M."/>
            <person name="Schmutz J."/>
            <person name="Jabbour D."/>
            <person name="Luo H."/>
            <person name="Baker S.E."/>
            <person name="Pisabarro A.G."/>
            <person name="Walton J.D."/>
            <person name="Blanchette R.A."/>
            <person name="Henrissat B."/>
            <person name="Martin F."/>
            <person name="Cullen D."/>
            <person name="Hibbett D.S."/>
            <person name="Grigoriev I.V."/>
        </authorList>
    </citation>
    <scope>NUCLEOTIDE SEQUENCE [LARGE SCALE GENOMIC DNA]</scope>
    <source>
        <strain evidence="8">FD-172 SS1</strain>
    </source>
</reference>
<keyword evidence="8" id="KW-1185">Reference proteome</keyword>
<feature type="chain" id="PRO_5001640983" description="CFEM domain-containing protein" evidence="5">
    <location>
        <begin position="19"/>
        <end position="155"/>
    </location>
</feature>
<sequence>MRFSAGLLSLALAFSATASLTERAGYPTCVQPCLASLNLTSTGCNGSSDIGCLCTKPQFITAANTCITSSCPNPDDQNQARAFAQQLCRAVGVDVNTVVPSLATATAGSAPSCVYFPTHCTMLPSLTATLHVGPHPLTTAHHRSPAPVHWALQHS</sequence>
<keyword evidence="4" id="KW-1015">Disulfide bond</keyword>
<accession>A0A067M4K3</accession>
<dbReference type="GO" id="GO:0005576">
    <property type="term" value="C:extracellular region"/>
    <property type="evidence" value="ECO:0007669"/>
    <property type="project" value="UniProtKB-SubCell"/>
</dbReference>
<organism evidence="7 8">
    <name type="scientific">Botryobasidium botryosum (strain FD-172 SS1)</name>
    <dbReference type="NCBI Taxonomy" id="930990"/>
    <lineage>
        <taxon>Eukaryota</taxon>
        <taxon>Fungi</taxon>
        <taxon>Dikarya</taxon>
        <taxon>Basidiomycota</taxon>
        <taxon>Agaricomycotina</taxon>
        <taxon>Agaricomycetes</taxon>
        <taxon>Cantharellales</taxon>
        <taxon>Botryobasidiaceae</taxon>
        <taxon>Botryobasidium</taxon>
    </lineage>
</organism>
<feature type="domain" description="CFEM" evidence="6">
    <location>
        <begin position="1"/>
        <end position="114"/>
    </location>
</feature>
<protein>
    <recommendedName>
        <fullName evidence="6">CFEM domain-containing protein</fullName>
    </recommendedName>
</protein>
<dbReference type="HOGENOM" id="CLU_1695188_0_0_1"/>
<evidence type="ECO:0000256" key="1">
    <source>
        <dbReference type="ARBA" id="ARBA00004613"/>
    </source>
</evidence>
<keyword evidence="3 5" id="KW-0732">Signal</keyword>
<comment type="subcellular location">
    <subcellularLocation>
        <location evidence="1">Secreted</location>
    </subcellularLocation>
</comment>
<dbReference type="STRING" id="930990.A0A067M4K3"/>
<dbReference type="SMART" id="SM00747">
    <property type="entry name" value="CFEM"/>
    <property type="match status" value="1"/>
</dbReference>
<evidence type="ECO:0000259" key="6">
    <source>
        <dbReference type="PROSITE" id="PS52012"/>
    </source>
</evidence>
<evidence type="ECO:0000313" key="8">
    <source>
        <dbReference type="Proteomes" id="UP000027195"/>
    </source>
</evidence>
<gene>
    <name evidence="7" type="ORF">BOTBODRAFT_193005</name>
</gene>
<keyword evidence="2" id="KW-0964">Secreted</keyword>
<name>A0A067M4K3_BOTB1</name>
<dbReference type="Proteomes" id="UP000027195">
    <property type="component" value="Unassembled WGS sequence"/>
</dbReference>
<evidence type="ECO:0000256" key="3">
    <source>
        <dbReference type="ARBA" id="ARBA00022729"/>
    </source>
</evidence>
<dbReference type="OrthoDB" id="4505683at2759"/>
<dbReference type="InterPro" id="IPR008427">
    <property type="entry name" value="Extracellular_membr_CFEM_dom"/>
</dbReference>
<evidence type="ECO:0000256" key="4">
    <source>
        <dbReference type="ARBA" id="ARBA00023157"/>
    </source>
</evidence>
<evidence type="ECO:0000256" key="5">
    <source>
        <dbReference type="SAM" id="SignalP"/>
    </source>
</evidence>
<dbReference type="PROSITE" id="PS52012">
    <property type="entry name" value="CFEM"/>
    <property type="match status" value="1"/>
</dbReference>
<evidence type="ECO:0000313" key="7">
    <source>
        <dbReference type="EMBL" id="KDQ06511.1"/>
    </source>
</evidence>
<proteinExistence type="predicted"/>
<dbReference type="EMBL" id="KL198133">
    <property type="protein sequence ID" value="KDQ06511.1"/>
    <property type="molecule type" value="Genomic_DNA"/>
</dbReference>
<dbReference type="AlphaFoldDB" id="A0A067M4K3"/>
<evidence type="ECO:0000256" key="2">
    <source>
        <dbReference type="ARBA" id="ARBA00022525"/>
    </source>
</evidence>
<feature type="signal peptide" evidence="5">
    <location>
        <begin position="1"/>
        <end position="18"/>
    </location>
</feature>
<dbReference type="Pfam" id="PF05730">
    <property type="entry name" value="CFEM"/>
    <property type="match status" value="1"/>
</dbReference>